<sequence>MQVTASVTNVNPHANPEGEFTDVSRVDKYEISNEEYEKRNDTVLQDLKARRLGRFSPPLATSPTPTHRATPDQTPGKRCIVLHPGGSTTTTKPVGDEPRGTIEFVGKTGFGRGKGGEEVGDWVGVRLDEPVGKNDGSVEGERYFTCQPNHGVFVRPERVVVGDWPEVDEFADMDDQDEI</sequence>
<gene>
    <name evidence="1" type="ORF">QFC20_005939</name>
</gene>
<keyword evidence="2" id="KW-1185">Reference proteome</keyword>
<comment type="caution">
    <text evidence="1">The sequence shown here is derived from an EMBL/GenBank/DDBJ whole genome shotgun (WGS) entry which is preliminary data.</text>
</comment>
<evidence type="ECO:0000313" key="1">
    <source>
        <dbReference type="EMBL" id="KAJ9098512.1"/>
    </source>
</evidence>
<protein>
    <submittedName>
        <fullName evidence="1">Uncharacterized protein</fullName>
    </submittedName>
</protein>
<proteinExistence type="predicted"/>
<organism evidence="1 2">
    <name type="scientific">Naganishia adeliensis</name>
    <dbReference type="NCBI Taxonomy" id="92952"/>
    <lineage>
        <taxon>Eukaryota</taxon>
        <taxon>Fungi</taxon>
        <taxon>Dikarya</taxon>
        <taxon>Basidiomycota</taxon>
        <taxon>Agaricomycotina</taxon>
        <taxon>Tremellomycetes</taxon>
        <taxon>Filobasidiales</taxon>
        <taxon>Filobasidiaceae</taxon>
        <taxon>Naganishia</taxon>
    </lineage>
</organism>
<dbReference type="Proteomes" id="UP001230649">
    <property type="component" value="Unassembled WGS sequence"/>
</dbReference>
<dbReference type="EMBL" id="JASBWS010000092">
    <property type="protein sequence ID" value="KAJ9098512.1"/>
    <property type="molecule type" value="Genomic_DNA"/>
</dbReference>
<evidence type="ECO:0000313" key="2">
    <source>
        <dbReference type="Proteomes" id="UP001230649"/>
    </source>
</evidence>
<name>A0ACC2VGV5_9TREE</name>
<reference evidence="1" key="1">
    <citation type="submission" date="2023-04" db="EMBL/GenBank/DDBJ databases">
        <title>Draft Genome sequencing of Naganishia species isolated from polar environments using Oxford Nanopore Technology.</title>
        <authorList>
            <person name="Leo P."/>
            <person name="Venkateswaran K."/>
        </authorList>
    </citation>
    <scope>NUCLEOTIDE SEQUENCE</scope>
    <source>
        <strain evidence="1">MNA-CCFEE 5262</strain>
    </source>
</reference>
<accession>A0ACC2VGV5</accession>